<dbReference type="AlphaFoldDB" id="A0A2P5BEI6"/>
<dbReference type="PANTHER" id="PTHR47926">
    <property type="entry name" value="PENTATRICOPEPTIDE REPEAT-CONTAINING PROTEIN"/>
    <property type="match status" value="1"/>
</dbReference>
<feature type="repeat" description="PPR" evidence="2">
    <location>
        <begin position="218"/>
        <end position="252"/>
    </location>
</feature>
<keyword evidence="1" id="KW-0677">Repeat</keyword>
<dbReference type="Pfam" id="PF01535">
    <property type="entry name" value="PPR"/>
    <property type="match status" value="3"/>
</dbReference>
<protein>
    <submittedName>
        <fullName evidence="3">Pentatricopeptide repeat</fullName>
    </submittedName>
</protein>
<accession>A0A2P5BEI6</accession>
<name>A0A2P5BEI6_PARAD</name>
<dbReference type="Proteomes" id="UP000237105">
    <property type="component" value="Unassembled WGS sequence"/>
</dbReference>
<sequence>MACLSTRPPPHVKHNNSPGARIPPTAVLLHMCCNFQEIRQVHAQLLVSGLLRHPPNAAARLVEPWVRVLHIYYAMSVFNTIPSPHVFAYDTIIRGLMLGKDILPLNGIIPNNYTYTFVLKACSQLKALFEAKQVHCQMIKAGKAAPYTYSHSSLIRMYTCSGSIDCAVAKRVLSYLIITQENITSTTVIAKNAMISGYLSQGQLDKARAMLDKMVAKDVAFWSAMISGYTDNAMYAEALSIFGEMMASRVSLNESTLVRSLVYCAPLEALD</sequence>
<gene>
    <name evidence="3" type="ORF">PanWU01x14_245830</name>
</gene>
<evidence type="ECO:0000256" key="1">
    <source>
        <dbReference type="ARBA" id="ARBA00022737"/>
    </source>
</evidence>
<keyword evidence="4" id="KW-1185">Reference proteome</keyword>
<reference evidence="4" key="1">
    <citation type="submission" date="2016-06" db="EMBL/GenBank/DDBJ databases">
        <title>Parallel loss of symbiosis genes in relatives of nitrogen-fixing non-legume Parasponia.</title>
        <authorList>
            <person name="Van Velzen R."/>
            <person name="Holmer R."/>
            <person name="Bu F."/>
            <person name="Rutten L."/>
            <person name="Van Zeijl A."/>
            <person name="Liu W."/>
            <person name="Santuari L."/>
            <person name="Cao Q."/>
            <person name="Sharma T."/>
            <person name="Shen D."/>
            <person name="Roswanjaya Y."/>
            <person name="Wardhani T."/>
            <person name="Kalhor M.S."/>
            <person name="Jansen J."/>
            <person name="Van den Hoogen J."/>
            <person name="Gungor B."/>
            <person name="Hartog M."/>
            <person name="Hontelez J."/>
            <person name="Verver J."/>
            <person name="Yang W.-C."/>
            <person name="Schijlen E."/>
            <person name="Repin R."/>
            <person name="Schilthuizen M."/>
            <person name="Schranz E."/>
            <person name="Heidstra R."/>
            <person name="Miyata K."/>
            <person name="Fedorova E."/>
            <person name="Kohlen W."/>
            <person name="Bisseling T."/>
            <person name="Smit S."/>
            <person name="Geurts R."/>
        </authorList>
    </citation>
    <scope>NUCLEOTIDE SEQUENCE [LARGE SCALE GENOMIC DNA]</scope>
    <source>
        <strain evidence="4">cv. WU1-14</strain>
    </source>
</reference>
<dbReference type="NCBIfam" id="TIGR00756">
    <property type="entry name" value="PPR"/>
    <property type="match status" value="2"/>
</dbReference>
<feature type="repeat" description="PPR" evidence="2">
    <location>
        <begin position="187"/>
        <end position="217"/>
    </location>
</feature>
<organism evidence="3 4">
    <name type="scientific">Parasponia andersonii</name>
    <name type="common">Sponia andersonii</name>
    <dbReference type="NCBI Taxonomy" id="3476"/>
    <lineage>
        <taxon>Eukaryota</taxon>
        <taxon>Viridiplantae</taxon>
        <taxon>Streptophyta</taxon>
        <taxon>Embryophyta</taxon>
        <taxon>Tracheophyta</taxon>
        <taxon>Spermatophyta</taxon>
        <taxon>Magnoliopsida</taxon>
        <taxon>eudicotyledons</taxon>
        <taxon>Gunneridae</taxon>
        <taxon>Pentapetalae</taxon>
        <taxon>rosids</taxon>
        <taxon>fabids</taxon>
        <taxon>Rosales</taxon>
        <taxon>Cannabaceae</taxon>
        <taxon>Parasponia</taxon>
    </lineage>
</organism>
<proteinExistence type="predicted"/>
<dbReference type="InterPro" id="IPR002885">
    <property type="entry name" value="PPR_rpt"/>
</dbReference>
<dbReference type="PANTHER" id="PTHR47926:SF529">
    <property type="entry name" value="TETRATRICOPEPTIDE-LIKE HELICAL DOMAIN SUPERFAMILY"/>
    <property type="match status" value="1"/>
</dbReference>
<dbReference type="GO" id="GO:0009451">
    <property type="term" value="P:RNA modification"/>
    <property type="evidence" value="ECO:0007669"/>
    <property type="project" value="InterPro"/>
</dbReference>
<evidence type="ECO:0000256" key="2">
    <source>
        <dbReference type="PROSITE-ProRule" id="PRU00708"/>
    </source>
</evidence>
<dbReference type="InterPro" id="IPR046960">
    <property type="entry name" value="PPR_At4g14850-like_plant"/>
</dbReference>
<dbReference type="OrthoDB" id="1215332at2759"/>
<dbReference type="PROSITE" id="PS51375">
    <property type="entry name" value="PPR"/>
    <property type="match status" value="2"/>
</dbReference>
<dbReference type="InterPro" id="IPR011990">
    <property type="entry name" value="TPR-like_helical_dom_sf"/>
</dbReference>
<evidence type="ECO:0000313" key="4">
    <source>
        <dbReference type="Proteomes" id="UP000237105"/>
    </source>
</evidence>
<dbReference type="Gene3D" id="1.25.40.10">
    <property type="entry name" value="Tetratricopeptide repeat domain"/>
    <property type="match status" value="2"/>
</dbReference>
<dbReference type="EMBL" id="JXTB01000298">
    <property type="protein sequence ID" value="PON47202.1"/>
    <property type="molecule type" value="Genomic_DNA"/>
</dbReference>
<comment type="caution">
    <text evidence="3">The sequence shown here is derived from an EMBL/GenBank/DDBJ whole genome shotgun (WGS) entry which is preliminary data.</text>
</comment>
<evidence type="ECO:0000313" key="3">
    <source>
        <dbReference type="EMBL" id="PON47202.1"/>
    </source>
</evidence>
<dbReference type="GO" id="GO:0003723">
    <property type="term" value="F:RNA binding"/>
    <property type="evidence" value="ECO:0007669"/>
    <property type="project" value="InterPro"/>
</dbReference>